<sequence length="240" mass="27349">MARLRIRSEENDKLAVYWSRDDVALITMNWRSEREFGLRLTPSLVVEVMRKSVSPQGESSMFEQRYTFNFLPEGRQPWVCGTAPQPIFFEIPKAEVKAKLETIIAELSSRYSKLCVCSLRPRYVLNGLAILGFRLPKGTVMVDLISVVEFQAAPDTIDETMASWTGEVVERKTRYGTYTGASHLTGGAYASRVLANVGPKAHCFTKDLRRMEKESRAAERLREPLGAREVMKIRRERPRA</sequence>
<proteinExistence type="predicted"/>
<dbReference type="EMBL" id="JAGSXJ010000004">
    <property type="protein sequence ID" value="KAH6692448.1"/>
    <property type="molecule type" value="Genomic_DNA"/>
</dbReference>
<accession>A0A9P8VJN2</accession>
<dbReference type="Proteomes" id="UP000770015">
    <property type="component" value="Unassembled WGS sequence"/>
</dbReference>
<organism evidence="1 2">
    <name type="scientific">Plectosphaerella plurivora</name>
    <dbReference type="NCBI Taxonomy" id="936078"/>
    <lineage>
        <taxon>Eukaryota</taxon>
        <taxon>Fungi</taxon>
        <taxon>Dikarya</taxon>
        <taxon>Ascomycota</taxon>
        <taxon>Pezizomycotina</taxon>
        <taxon>Sordariomycetes</taxon>
        <taxon>Hypocreomycetidae</taxon>
        <taxon>Glomerellales</taxon>
        <taxon>Plectosphaerellaceae</taxon>
        <taxon>Plectosphaerella</taxon>
    </lineage>
</organism>
<protein>
    <submittedName>
        <fullName evidence="1">Uncharacterized protein</fullName>
    </submittedName>
</protein>
<evidence type="ECO:0000313" key="2">
    <source>
        <dbReference type="Proteomes" id="UP000770015"/>
    </source>
</evidence>
<reference evidence="1" key="1">
    <citation type="journal article" date="2021" name="Nat. Commun.">
        <title>Genetic determinants of endophytism in the Arabidopsis root mycobiome.</title>
        <authorList>
            <person name="Mesny F."/>
            <person name="Miyauchi S."/>
            <person name="Thiergart T."/>
            <person name="Pickel B."/>
            <person name="Atanasova L."/>
            <person name="Karlsson M."/>
            <person name="Huettel B."/>
            <person name="Barry K.W."/>
            <person name="Haridas S."/>
            <person name="Chen C."/>
            <person name="Bauer D."/>
            <person name="Andreopoulos W."/>
            <person name="Pangilinan J."/>
            <person name="LaButti K."/>
            <person name="Riley R."/>
            <person name="Lipzen A."/>
            <person name="Clum A."/>
            <person name="Drula E."/>
            <person name="Henrissat B."/>
            <person name="Kohler A."/>
            <person name="Grigoriev I.V."/>
            <person name="Martin F.M."/>
            <person name="Hacquard S."/>
        </authorList>
    </citation>
    <scope>NUCLEOTIDE SEQUENCE</scope>
    <source>
        <strain evidence="1">MPI-SDFR-AT-0117</strain>
    </source>
</reference>
<dbReference type="AlphaFoldDB" id="A0A9P8VJN2"/>
<dbReference type="OrthoDB" id="10367174at2759"/>
<evidence type="ECO:0000313" key="1">
    <source>
        <dbReference type="EMBL" id="KAH6692448.1"/>
    </source>
</evidence>
<keyword evidence="2" id="KW-1185">Reference proteome</keyword>
<name>A0A9P8VJN2_9PEZI</name>
<gene>
    <name evidence="1" type="ORF">F5X68DRAFT_188116</name>
</gene>
<comment type="caution">
    <text evidence="1">The sequence shown here is derived from an EMBL/GenBank/DDBJ whole genome shotgun (WGS) entry which is preliminary data.</text>
</comment>